<comment type="caution">
    <text evidence="1">The sequence shown here is derived from an EMBL/GenBank/DDBJ whole genome shotgun (WGS) entry which is preliminary data.</text>
</comment>
<evidence type="ECO:0000313" key="1">
    <source>
        <dbReference type="EMBL" id="CAF4946408.1"/>
    </source>
</evidence>
<dbReference type="Proteomes" id="UP000663880">
    <property type="component" value="Unassembled WGS sequence"/>
</dbReference>
<dbReference type="OrthoDB" id="410104at2759"/>
<gene>
    <name evidence="1" type="ORF">PMACD_LOCUS15212</name>
</gene>
<dbReference type="EMBL" id="CAJOBZ010000070">
    <property type="protein sequence ID" value="CAF4946408.1"/>
    <property type="molecule type" value="Genomic_DNA"/>
</dbReference>
<protein>
    <submittedName>
        <fullName evidence="1">Uncharacterized protein</fullName>
    </submittedName>
</protein>
<evidence type="ECO:0000313" key="2">
    <source>
        <dbReference type="Proteomes" id="UP000663880"/>
    </source>
</evidence>
<reference evidence="1" key="1">
    <citation type="submission" date="2021-02" db="EMBL/GenBank/DDBJ databases">
        <authorList>
            <person name="Steward A R."/>
        </authorList>
    </citation>
    <scope>NUCLEOTIDE SEQUENCE</scope>
</reference>
<keyword evidence="2" id="KW-1185">Reference proteome</keyword>
<name>A0A821XSB3_9NEOP</name>
<dbReference type="AlphaFoldDB" id="A0A821XSB3"/>
<sequence>MIQDKKGNLRKINKLSKQIREHIRNDQRSKRLRTLEHYIEKSGGTRKALKVLREKNYWIPKLKKAEKSFTQRKDILETTTDFYKTLYSDQSKQINYETNANNKNKVINPSEYSTQDKELDILQCEVEKAIRSQYLQQNS</sequence>
<proteinExistence type="predicted"/>
<organism evidence="1 2">
    <name type="scientific">Pieris macdunnoughi</name>
    <dbReference type="NCBI Taxonomy" id="345717"/>
    <lineage>
        <taxon>Eukaryota</taxon>
        <taxon>Metazoa</taxon>
        <taxon>Ecdysozoa</taxon>
        <taxon>Arthropoda</taxon>
        <taxon>Hexapoda</taxon>
        <taxon>Insecta</taxon>
        <taxon>Pterygota</taxon>
        <taxon>Neoptera</taxon>
        <taxon>Endopterygota</taxon>
        <taxon>Lepidoptera</taxon>
        <taxon>Glossata</taxon>
        <taxon>Ditrysia</taxon>
        <taxon>Papilionoidea</taxon>
        <taxon>Pieridae</taxon>
        <taxon>Pierinae</taxon>
        <taxon>Pieris</taxon>
    </lineage>
</organism>
<accession>A0A821XSB3</accession>